<keyword evidence="2" id="KW-1185">Reference proteome</keyword>
<organism evidence="1 2">
    <name type="scientific">Tritrichomonas musculus</name>
    <dbReference type="NCBI Taxonomy" id="1915356"/>
    <lineage>
        <taxon>Eukaryota</taxon>
        <taxon>Metamonada</taxon>
        <taxon>Parabasalia</taxon>
        <taxon>Tritrichomonadida</taxon>
        <taxon>Tritrichomonadidae</taxon>
        <taxon>Tritrichomonas</taxon>
    </lineage>
</organism>
<dbReference type="Proteomes" id="UP001470230">
    <property type="component" value="Unassembled WGS sequence"/>
</dbReference>
<evidence type="ECO:0000313" key="1">
    <source>
        <dbReference type="EMBL" id="KAK8864012.1"/>
    </source>
</evidence>
<accession>A0ABR2IL62</accession>
<protein>
    <recommendedName>
        <fullName evidence="3">Roadblock/LAMTOR2 domain-containing protein</fullName>
    </recommendedName>
</protein>
<sequence length="116" mass="13272">MTKLLNIDNTQTFLKTFVEENEAVLAFISTLEGGIICSTELNKARMVVEALSLFWQKFLNPQWKRICLEWESSYIVLINTGNWVFGLQYSDPNPMTIGLLRMKAKICADHIKSQLG</sequence>
<proteinExistence type="predicted"/>
<evidence type="ECO:0008006" key="3">
    <source>
        <dbReference type="Google" id="ProtNLM"/>
    </source>
</evidence>
<evidence type="ECO:0000313" key="2">
    <source>
        <dbReference type="Proteomes" id="UP001470230"/>
    </source>
</evidence>
<reference evidence="1 2" key="1">
    <citation type="submission" date="2024-04" db="EMBL/GenBank/DDBJ databases">
        <title>Tritrichomonas musculus Genome.</title>
        <authorList>
            <person name="Alves-Ferreira E."/>
            <person name="Grigg M."/>
            <person name="Lorenzi H."/>
            <person name="Galac M."/>
        </authorList>
    </citation>
    <scope>NUCLEOTIDE SEQUENCE [LARGE SCALE GENOMIC DNA]</scope>
    <source>
        <strain evidence="1 2">EAF2021</strain>
    </source>
</reference>
<comment type="caution">
    <text evidence="1">The sequence shown here is derived from an EMBL/GenBank/DDBJ whole genome shotgun (WGS) entry which is preliminary data.</text>
</comment>
<name>A0ABR2IL62_9EUKA</name>
<gene>
    <name evidence="1" type="ORF">M9Y10_011706</name>
</gene>
<dbReference type="EMBL" id="JAPFFF010000017">
    <property type="protein sequence ID" value="KAK8864012.1"/>
    <property type="molecule type" value="Genomic_DNA"/>
</dbReference>